<dbReference type="InterPro" id="IPR050549">
    <property type="entry name" value="MFS_Trehalose_Transporter"/>
</dbReference>
<evidence type="ECO:0000256" key="2">
    <source>
        <dbReference type="ARBA" id="ARBA00022692"/>
    </source>
</evidence>
<evidence type="ECO:0000256" key="5">
    <source>
        <dbReference type="SAM" id="Phobius"/>
    </source>
</evidence>
<feature type="transmembrane region" description="Helical" evidence="5">
    <location>
        <begin position="418"/>
        <end position="436"/>
    </location>
</feature>
<keyword evidence="3 5" id="KW-1133">Transmembrane helix</keyword>
<name>A0A6J1WIE7_GALME</name>
<dbReference type="PROSITE" id="PS50850">
    <property type="entry name" value="MFS"/>
    <property type="match status" value="1"/>
</dbReference>
<sequence length="461" mass="50529">MLKVLQSPLLRQYAVVIIANFSVLCTGLNLAWPSPVLVKLSNTNETIFSRPITEEEGSWIVSIGFLVAIFFSFLPAVLLDRIGRKQCIILSSVPKVVMCLIFTFATEIWMLMLGRALGAVADIFSFTVVPTYASEVASKEIRGALGTILQILCSLGILMMLSIGPFTPYVTLNAIFTGIVVILSIPLLFLPDSPYFLHSKGRTEEALNVLTFLRGSEALAQEEIKEYSFTNDIKPKKIDIIKNRQFLKAFGIVLVLNIGSQLIGFNAVTFYLQTVLESTETSVRPEIASVIIGCIQLLASFCTTLVTDKFGRKPILGTTLAGTAVGMIGLGIFFRIKESEGQISGFMNYLPLISLILVVFCYSAGPGSVNWPLCSELFDGPSRAMGLTLAGIIGSLTLFLTLKYFALLTTALGPSVTYWMFSVNCILFCMFVLFCIPETKGRSFAEIQDLLGQKKDRPEDA</sequence>
<accession>A0A6J1WIE7</accession>
<feature type="domain" description="Major facilitator superfamily (MFS) profile" evidence="6">
    <location>
        <begin position="15"/>
        <end position="440"/>
    </location>
</feature>
<evidence type="ECO:0000256" key="1">
    <source>
        <dbReference type="ARBA" id="ARBA00004141"/>
    </source>
</evidence>
<evidence type="ECO:0000313" key="7">
    <source>
        <dbReference type="Proteomes" id="UP001652740"/>
    </source>
</evidence>
<dbReference type="InParanoid" id="A0A6J1WIE7"/>
<feature type="transmembrane region" description="Helical" evidence="5">
    <location>
        <begin position="59"/>
        <end position="80"/>
    </location>
</feature>
<feature type="transmembrane region" description="Helical" evidence="5">
    <location>
        <begin position="246"/>
        <end position="267"/>
    </location>
</feature>
<dbReference type="KEGG" id="gmw:113514323"/>
<keyword evidence="7" id="KW-1185">Reference proteome</keyword>
<evidence type="ECO:0000256" key="3">
    <source>
        <dbReference type="ARBA" id="ARBA00022989"/>
    </source>
</evidence>
<dbReference type="Gene3D" id="1.20.1250.20">
    <property type="entry name" value="MFS general substrate transporter like domains"/>
    <property type="match status" value="2"/>
</dbReference>
<dbReference type="Proteomes" id="UP001652740">
    <property type="component" value="Unplaced"/>
</dbReference>
<dbReference type="InterPro" id="IPR020846">
    <property type="entry name" value="MFS_dom"/>
</dbReference>
<organism evidence="7 8">
    <name type="scientific">Galleria mellonella</name>
    <name type="common">Greater wax moth</name>
    <dbReference type="NCBI Taxonomy" id="7137"/>
    <lineage>
        <taxon>Eukaryota</taxon>
        <taxon>Metazoa</taxon>
        <taxon>Ecdysozoa</taxon>
        <taxon>Arthropoda</taxon>
        <taxon>Hexapoda</taxon>
        <taxon>Insecta</taxon>
        <taxon>Pterygota</taxon>
        <taxon>Neoptera</taxon>
        <taxon>Endopterygota</taxon>
        <taxon>Lepidoptera</taxon>
        <taxon>Glossata</taxon>
        <taxon>Ditrysia</taxon>
        <taxon>Pyraloidea</taxon>
        <taxon>Pyralidae</taxon>
        <taxon>Galleriinae</taxon>
        <taxon>Galleria</taxon>
    </lineage>
</organism>
<dbReference type="InterPro" id="IPR036259">
    <property type="entry name" value="MFS_trans_sf"/>
</dbReference>
<feature type="transmembrane region" description="Helical" evidence="5">
    <location>
        <begin position="112"/>
        <end position="132"/>
    </location>
</feature>
<dbReference type="GO" id="GO:0005886">
    <property type="term" value="C:plasma membrane"/>
    <property type="evidence" value="ECO:0007669"/>
    <property type="project" value="UniProtKB-SubCell"/>
</dbReference>
<dbReference type="RefSeq" id="XP_026754181.2">
    <property type="nucleotide sequence ID" value="XM_026898380.3"/>
</dbReference>
<feature type="transmembrane region" description="Helical" evidence="5">
    <location>
        <begin position="314"/>
        <end position="334"/>
    </location>
</feature>
<dbReference type="InterPro" id="IPR005828">
    <property type="entry name" value="MFS_sugar_transport-like"/>
</dbReference>
<reference evidence="8" key="1">
    <citation type="submission" date="2025-08" db="UniProtKB">
        <authorList>
            <consortium name="RefSeq"/>
        </authorList>
    </citation>
    <scope>IDENTIFICATION</scope>
    <source>
        <tissue evidence="8">Whole larvae</tissue>
    </source>
</reference>
<evidence type="ECO:0000256" key="4">
    <source>
        <dbReference type="ARBA" id="ARBA00023136"/>
    </source>
</evidence>
<proteinExistence type="predicted"/>
<protein>
    <submittedName>
        <fullName evidence="8">Facilitated trehalose transporter Tret1-like</fullName>
    </submittedName>
</protein>
<evidence type="ECO:0000313" key="8">
    <source>
        <dbReference type="RefSeq" id="XP_026754181.2"/>
    </source>
</evidence>
<evidence type="ECO:0000259" key="6">
    <source>
        <dbReference type="PROSITE" id="PS50850"/>
    </source>
</evidence>
<feature type="transmembrane region" description="Helical" evidence="5">
    <location>
        <begin position="87"/>
        <end position="106"/>
    </location>
</feature>
<keyword evidence="4 5" id="KW-0472">Membrane</keyword>
<feature type="transmembrane region" description="Helical" evidence="5">
    <location>
        <begin position="287"/>
        <end position="307"/>
    </location>
</feature>
<feature type="transmembrane region" description="Helical" evidence="5">
    <location>
        <begin position="169"/>
        <end position="190"/>
    </location>
</feature>
<dbReference type="PANTHER" id="PTHR48021">
    <property type="match status" value="1"/>
</dbReference>
<feature type="transmembrane region" description="Helical" evidence="5">
    <location>
        <begin position="144"/>
        <end position="163"/>
    </location>
</feature>
<feature type="transmembrane region" description="Helical" evidence="5">
    <location>
        <begin position="386"/>
        <end position="406"/>
    </location>
</feature>
<dbReference type="PANTHER" id="PTHR48021:SF1">
    <property type="entry name" value="GH07001P-RELATED"/>
    <property type="match status" value="1"/>
</dbReference>
<dbReference type="SUPFAM" id="SSF103473">
    <property type="entry name" value="MFS general substrate transporter"/>
    <property type="match status" value="1"/>
</dbReference>
<dbReference type="Pfam" id="PF00083">
    <property type="entry name" value="Sugar_tr"/>
    <property type="match status" value="1"/>
</dbReference>
<keyword evidence="2 5" id="KW-0812">Transmembrane</keyword>
<dbReference type="GO" id="GO:0022857">
    <property type="term" value="F:transmembrane transporter activity"/>
    <property type="evidence" value="ECO:0007669"/>
    <property type="project" value="InterPro"/>
</dbReference>
<gene>
    <name evidence="8" type="primary">LOC113514323</name>
</gene>
<dbReference type="AlphaFoldDB" id="A0A6J1WIE7"/>
<dbReference type="GeneID" id="113514323"/>
<comment type="subcellular location">
    <subcellularLocation>
        <location evidence="1">Membrane</location>
        <topology evidence="1">Multi-pass membrane protein</topology>
    </subcellularLocation>
</comment>
<feature type="transmembrane region" description="Helical" evidence="5">
    <location>
        <begin position="346"/>
        <end position="365"/>
    </location>
</feature>
<feature type="transmembrane region" description="Helical" evidence="5">
    <location>
        <begin position="12"/>
        <end position="32"/>
    </location>
</feature>